<evidence type="ECO:0000313" key="4">
    <source>
        <dbReference type="Proteomes" id="UP000663881"/>
    </source>
</evidence>
<proteinExistence type="predicted"/>
<feature type="signal peptide" evidence="1">
    <location>
        <begin position="1"/>
        <end position="25"/>
    </location>
</feature>
<dbReference type="PROSITE" id="PS51257">
    <property type="entry name" value="PROKAR_LIPOPROTEIN"/>
    <property type="match status" value="1"/>
</dbReference>
<evidence type="ECO:0000313" key="2">
    <source>
        <dbReference type="EMBL" id="CAF0847462.1"/>
    </source>
</evidence>
<name>A0A819PC41_9BILA</name>
<accession>A0A819PC41</accession>
<comment type="caution">
    <text evidence="3">The sequence shown here is derived from an EMBL/GenBank/DDBJ whole genome shotgun (WGS) entry which is preliminary data.</text>
</comment>
<sequence length="88" mass="9444">MQKTNQMIFVIVLLVILATSCMVEASAIERAKRDSLIQRLVKRQGDFCTPCAGTQCYFCCIAGYADCVNNGASDCADCANRFGGCSGC</sequence>
<protein>
    <submittedName>
        <fullName evidence="3">Uncharacterized protein</fullName>
    </submittedName>
</protein>
<dbReference type="AlphaFoldDB" id="A0A819PC41"/>
<feature type="chain" id="PRO_5035619180" evidence="1">
    <location>
        <begin position="26"/>
        <end position="88"/>
    </location>
</feature>
<dbReference type="Proteomes" id="UP000663881">
    <property type="component" value="Unassembled WGS sequence"/>
</dbReference>
<organism evidence="3 4">
    <name type="scientific">Adineta steineri</name>
    <dbReference type="NCBI Taxonomy" id="433720"/>
    <lineage>
        <taxon>Eukaryota</taxon>
        <taxon>Metazoa</taxon>
        <taxon>Spiralia</taxon>
        <taxon>Gnathifera</taxon>
        <taxon>Rotifera</taxon>
        <taxon>Eurotatoria</taxon>
        <taxon>Bdelloidea</taxon>
        <taxon>Adinetida</taxon>
        <taxon>Adinetidae</taxon>
        <taxon>Adineta</taxon>
    </lineage>
</organism>
<evidence type="ECO:0000256" key="1">
    <source>
        <dbReference type="SAM" id="SignalP"/>
    </source>
</evidence>
<keyword evidence="1" id="KW-0732">Signal</keyword>
<dbReference type="EMBL" id="CAJOAY010003254">
    <property type="protein sequence ID" value="CAF4011953.1"/>
    <property type="molecule type" value="Genomic_DNA"/>
</dbReference>
<gene>
    <name evidence="3" type="ORF">OKA104_LOCUS30425</name>
    <name evidence="2" type="ORF">VCS650_LOCUS6479</name>
</gene>
<reference evidence="3" key="1">
    <citation type="submission" date="2021-02" db="EMBL/GenBank/DDBJ databases">
        <authorList>
            <person name="Nowell W R."/>
        </authorList>
    </citation>
    <scope>NUCLEOTIDE SEQUENCE</scope>
</reference>
<dbReference type="EMBL" id="CAJNON010000040">
    <property type="protein sequence ID" value="CAF0847462.1"/>
    <property type="molecule type" value="Genomic_DNA"/>
</dbReference>
<dbReference type="Proteomes" id="UP000663891">
    <property type="component" value="Unassembled WGS sequence"/>
</dbReference>
<evidence type="ECO:0000313" key="3">
    <source>
        <dbReference type="EMBL" id="CAF4011953.1"/>
    </source>
</evidence>